<dbReference type="SUPFAM" id="SSF81296">
    <property type="entry name" value="E set domains"/>
    <property type="match status" value="1"/>
</dbReference>
<feature type="domain" description="CopC" evidence="5">
    <location>
        <begin position="27"/>
        <end position="124"/>
    </location>
</feature>
<proteinExistence type="predicted"/>
<dbReference type="InterPro" id="IPR014756">
    <property type="entry name" value="Ig_E-set"/>
</dbReference>
<dbReference type="AlphaFoldDB" id="A0A6J6ZEK4"/>
<organism evidence="6">
    <name type="scientific">freshwater metagenome</name>
    <dbReference type="NCBI Taxonomy" id="449393"/>
    <lineage>
        <taxon>unclassified sequences</taxon>
        <taxon>metagenomes</taxon>
        <taxon>ecological metagenomes</taxon>
    </lineage>
</organism>
<dbReference type="InterPro" id="IPR007348">
    <property type="entry name" value="CopC_dom"/>
</dbReference>
<name>A0A6J6ZEK4_9ZZZZ</name>
<dbReference type="GO" id="GO:0005507">
    <property type="term" value="F:copper ion binding"/>
    <property type="evidence" value="ECO:0007669"/>
    <property type="project" value="InterPro"/>
</dbReference>
<evidence type="ECO:0000256" key="3">
    <source>
        <dbReference type="ARBA" id="ARBA00022729"/>
    </source>
</evidence>
<keyword evidence="4" id="KW-0186">Copper</keyword>
<dbReference type="GO" id="GO:0046688">
    <property type="term" value="P:response to copper ion"/>
    <property type="evidence" value="ECO:0007669"/>
    <property type="project" value="InterPro"/>
</dbReference>
<comment type="subcellular location">
    <subcellularLocation>
        <location evidence="1">Cell envelope</location>
    </subcellularLocation>
</comment>
<dbReference type="GO" id="GO:0042597">
    <property type="term" value="C:periplasmic space"/>
    <property type="evidence" value="ECO:0007669"/>
    <property type="project" value="InterPro"/>
</dbReference>
<dbReference type="GO" id="GO:0005886">
    <property type="term" value="C:plasma membrane"/>
    <property type="evidence" value="ECO:0007669"/>
    <property type="project" value="TreeGrafter"/>
</dbReference>
<dbReference type="Gene3D" id="2.60.40.1220">
    <property type="match status" value="1"/>
</dbReference>
<accession>A0A6J6ZEK4</accession>
<evidence type="ECO:0000256" key="1">
    <source>
        <dbReference type="ARBA" id="ARBA00004196"/>
    </source>
</evidence>
<sequence>MRSISIKVFIAVICALTLTSIIPALAHTDLVSSTPRNGATIRVTPKNFVLNFSEVLAAIDGKSINTITLIGPTKNRVKLDSIRVLESRLSAKPFAPLPIGRYEIKYRVVAQDGHALNGTLHFRIK</sequence>
<dbReference type="GO" id="GO:0030313">
    <property type="term" value="C:cell envelope"/>
    <property type="evidence" value="ECO:0007669"/>
    <property type="project" value="UniProtKB-SubCell"/>
</dbReference>
<dbReference type="InterPro" id="IPR032694">
    <property type="entry name" value="CopC/D"/>
</dbReference>
<dbReference type="Pfam" id="PF04234">
    <property type="entry name" value="CopC"/>
    <property type="match status" value="1"/>
</dbReference>
<dbReference type="GO" id="GO:0006825">
    <property type="term" value="P:copper ion transport"/>
    <property type="evidence" value="ECO:0007669"/>
    <property type="project" value="InterPro"/>
</dbReference>
<dbReference type="PANTHER" id="PTHR34820">
    <property type="entry name" value="INNER MEMBRANE PROTEIN YEBZ"/>
    <property type="match status" value="1"/>
</dbReference>
<gene>
    <name evidence="6" type="ORF">UFOPK3166_00296</name>
</gene>
<evidence type="ECO:0000259" key="5">
    <source>
        <dbReference type="Pfam" id="PF04234"/>
    </source>
</evidence>
<dbReference type="InterPro" id="IPR014755">
    <property type="entry name" value="Cu-Rt/internalin_Ig-like"/>
</dbReference>
<evidence type="ECO:0000256" key="4">
    <source>
        <dbReference type="ARBA" id="ARBA00023008"/>
    </source>
</evidence>
<reference evidence="6" key="1">
    <citation type="submission" date="2020-05" db="EMBL/GenBank/DDBJ databases">
        <authorList>
            <person name="Chiriac C."/>
            <person name="Salcher M."/>
            <person name="Ghai R."/>
            <person name="Kavagutti S V."/>
        </authorList>
    </citation>
    <scope>NUCLEOTIDE SEQUENCE</scope>
</reference>
<evidence type="ECO:0000256" key="2">
    <source>
        <dbReference type="ARBA" id="ARBA00022723"/>
    </source>
</evidence>
<evidence type="ECO:0000313" key="6">
    <source>
        <dbReference type="EMBL" id="CAB4819959.1"/>
    </source>
</evidence>
<dbReference type="EMBL" id="CAFABD010000028">
    <property type="protein sequence ID" value="CAB4819959.1"/>
    <property type="molecule type" value="Genomic_DNA"/>
</dbReference>
<keyword evidence="2" id="KW-0479">Metal-binding</keyword>
<dbReference type="PANTHER" id="PTHR34820:SF4">
    <property type="entry name" value="INNER MEMBRANE PROTEIN YEBZ"/>
    <property type="match status" value="1"/>
</dbReference>
<protein>
    <submittedName>
        <fullName evidence="6">Unannotated protein</fullName>
    </submittedName>
</protein>
<keyword evidence="3" id="KW-0732">Signal</keyword>